<proteinExistence type="predicted"/>
<protein>
    <submittedName>
        <fullName evidence="2">Polyketide cyclase/dehydrase/lipid transport protein</fullName>
    </submittedName>
</protein>
<sequence>MDARRKLVHGAGAAVLGAVVVLSAQAPATAADTATNAGAHQVCRGVTVDRTAPVVSRASVLIEAPLVDVWRLHADIDHWQSWIPEITPAHKETPGPLRPGSVFTWSPQAMHVESTVKTVAPLRCTAWGAPVNGITGVHLWTFKQTRDGVLATAEESWAGPPVEADIPGSQAGLDQGLSDWAHRLKDTAEARSGRR</sequence>
<evidence type="ECO:0000313" key="3">
    <source>
        <dbReference type="Proteomes" id="UP000239494"/>
    </source>
</evidence>
<organism evidence="2 3">
    <name type="scientific">Umezawaea tangerina</name>
    <dbReference type="NCBI Taxonomy" id="84725"/>
    <lineage>
        <taxon>Bacteria</taxon>
        <taxon>Bacillati</taxon>
        <taxon>Actinomycetota</taxon>
        <taxon>Actinomycetes</taxon>
        <taxon>Pseudonocardiales</taxon>
        <taxon>Pseudonocardiaceae</taxon>
        <taxon>Umezawaea</taxon>
    </lineage>
</organism>
<gene>
    <name evidence="2" type="ORF">CLV43_108452</name>
</gene>
<dbReference type="EMBL" id="PVTF01000008">
    <property type="protein sequence ID" value="PRY39052.1"/>
    <property type="molecule type" value="Genomic_DNA"/>
</dbReference>
<dbReference type="AlphaFoldDB" id="A0A2T0T061"/>
<evidence type="ECO:0000256" key="1">
    <source>
        <dbReference type="SAM" id="SignalP"/>
    </source>
</evidence>
<name>A0A2T0T061_9PSEU</name>
<dbReference type="Pfam" id="PF10604">
    <property type="entry name" value="Polyketide_cyc2"/>
    <property type="match status" value="1"/>
</dbReference>
<accession>A0A2T0T061</accession>
<comment type="caution">
    <text evidence="2">The sequence shown here is derived from an EMBL/GenBank/DDBJ whole genome shotgun (WGS) entry which is preliminary data.</text>
</comment>
<dbReference type="SUPFAM" id="SSF55961">
    <property type="entry name" value="Bet v1-like"/>
    <property type="match status" value="1"/>
</dbReference>
<evidence type="ECO:0000313" key="2">
    <source>
        <dbReference type="EMBL" id="PRY39052.1"/>
    </source>
</evidence>
<dbReference type="RefSeq" id="WP_106190473.1">
    <property type="nucleotide sequence ID" value="NZ_PVTF01000008.1"/>
</dbReference>
<feature type="chain" id="PRO_5015702983" evidence="1">
    <location>
        <begin position="31"/>
        <end position="195"/>
    </location>
</feature>
<dbReference type="Gene3D" id="3.30.530.20">
    <property type="match status" value="1"/>
</dbReference>
<keyword evidence="3" id="KW-1185">Reference proteome</keyword>
<dbReference type="InterPro" id="IPR019587">
    <property type="entry name" value="Polyketide_cyclase/dehydratase"/>
</dbReference>
<dbReference type="Proteomes" id="UP000239494">
    <property type="component" value="Unassembled WGS sequence"/>
</dbReference>
<keyword evidence="1" id="KW-0732">Signal</keyword>
<dbReference type="InterPro" id="IPR006311">
    <property type="entry name" value="TAT_signal"/>
</dbReference>
<dbReference type="InterPro" id="IPR023393">
    <property type="entry name" value="START-like_dom_sf"/>
</dbReference>
<dbReference type="OrthoDB" id="156693at2"/>
<reference evidence="2 3" key="1">
    <citation type="submission" date="2018-03" db="EMBL/GenBank/DDBJ databases">
        <title>Genomic Encyclopedia of Archaeal and Bacterial Type Strains, Phase II (KMG-II): from individual species to whole genera.</title>
        <authorList>
            <person name="Goeker M."/>
        </authorList>
    </citation>
    <scope>NUCLEOTIDE SEQUENCE [LARGE SCALE GENOMIC DNA]</scope>
    <source>
        <strain evidence="2 3">DSM 44720</strain>
    </source>
</reference>
<feature type="signal peptide" evidence="1">
    <location>
        <begin position="1"/>
        <end position="30"/>
    </location>
</feature>
<dbReference type="PROSITE" id="PS51318">
    <property type="entry name" value="TAT"/>
    <property type="match status" value="1"/>
</dbReference>